<reference evidence="3 4" key="1">
    <citation type="submission" date="2016-06" db="EMBL/GenBank/DDBJ databases">
        <title>Complete genome sequence of a deep-branching marine Gamma Proteobacterium Woeseia oceani type strain XK5.</title>
        <authorList>
            <person name="Mu D."/>
            <person name="Du Z."/>
        </authorList>
    </citation>
    <scope>NUCLEOTIDE SEQUENCE [LARGE SCALE GENOMIC DNA]</scope>
    <source>
        <strain evidence="3 4">XK5</strain>
    </source>
</reference>
<keyword evidence="1" id="KW-0227">DNA damage</keyword>
<evidence type="ECO:0000313" key="3">
    <source>
        <dbReference type="EMBL" id="ANO52304.1"/>
    </source>
</evidence>
<dbReference type="InterPro" id="IPR052520">
    <property type="entry name" value="ATL_DNA_repair"/>
</dbReference>
<feature type="domain" description="Methylated-DNA-[protein]-cysteine S-methyltransferase DNA binding" evidence="2">
    <location>
        <begin position="15"/>
        <end position="95"/>
    </location>
</feature>
<dbReference type="CDD" id="cd06445">
    <property type="entry name" value="ATase"/>
    <property type="match status" value="1"/>
</dbReference>
<dbReference type="SUPFAM" id="SSF46767">
    <property type="entry name" value="Methylated DNA-protein cysteine methyltransferase, C-terminal domain"/>
    <property type="match status" value="1"/>
</dbReference>
<evidence type="ECO:0000256" key="1">
    <source>
        <dbReference type="ARBA" id="ARBA00022763"/>
    </source>
</evidence>
<protein>
    <recommendedName>
        <fullName evidence="2">Methylated-DNA-[protein]-cysteine S-methyltransferase DNA binding domain-containing protein</fullName>
    </recommendedName>
</protein>
<dbReference type="InterPro" id="IPR036217">
    <property type="entry name" value="MethylDNA_cys_MeTrfase_DNAb"/>
</dbReference>
<dbReference type="InterPro" id="IPR036388">
    <property type="entry name" value="WH-like_DNA-bd_sf"/>
</dbReference>
<keyword evidence="4" id="KW-1185">Reference proteome</keyword>
<accession>A0A193LIT5</accession>
<dbReference type="RefSeq" id="WP_068617482.1">
    <property type="nucleotide sequence ID" value="NZ_CP016268.1"/>
</dbReference>
<dbReference type="Gene3D" id="1.10.10.10">
    <property type="entry name" value="Winged helix-like DNA-binding domain superfamily/Winged helix DNA-binding domain"/>
    <property type="match status" value="1"/>
</dbReference>
<dbReference type="STRING" id="1548547.BA177_14910"/>
<dbReference type="GO" id="GO:0006281">
    <property type="term" value="P:DNA repair"/>
    <property type="evidence" value="ECO:0007669"/>
    <property type="project" value="InterPro"/>
</dbReference>
<name>A0A193LIT5_9GAMM</name>
<gene>
    <name evidence="3" type="ORF">BA177_14910</name>
</gene>
<dbReference type="Pfam" id="PF01035">
    <property type="entry name" value="DNA_binding_1"/>
    <property type="match status" value="1"/>
</dbReference>
<dbReference type="Proteomes" id="UP000092695">
    <property type="component" value="Chromosome"/>
</dbReference>
<dbReference type="PANTHER" id="PTHR42942">
    <property type="entry name" value="6-O-METHYLGUANINE DNA METHYLTRANSFERASE"/>
    <property type="match status" value="1"/>
</dbReference>
<dbReference type="PANTHER" id="PTHR42942:SF1">
    <property type="entry name" value="ALKYLTRANSFERASE-LIKE PROTEIN 1"/>
    <property type="match status" value="1"/>
</dbReference>
<sequence>MASGLAATEERERRRQRIYATICDVPPGSVASYGQIAEIAGIPRGARQVGRALRELPQGHDVPWHRIVTASGHLAFAVDSKPWRRQVDKLAAEEVVLTHGRVNMALYRWQPDLDELLWKPSAAWD</sequence>
<dbReference type="InterPro" id="IPR014048">
    <property type="entry name" value="MethylDNA_cys_MeTrfase_DNA-bd"/>
</dbReference>
<dbReference type="EMBL" id="CP016268">
    <property type="protein sequence ID" value="ANO52304.1"/>
    <property type="molecule type" value="Genomic_DNA"/>
</dbReference>
<proteinExistence type="predicted"/>
<organism evidence="3 4">
    <name type="scientific">Woeseia oceani</name>
    <dbReference type="NCBI Taxonomy" id="1548547"/>
    <lineage>
        <taxon>Bacteria</taxon>
        <taxon>Pseudomonadati</taxon>
        <taxon>Pseudomonadota</taxon>
        <taxon>Gammaproteobacteria</taxon>
        <taxon>Woeseiales</taxon>
        <taxon>Woeseiaceae</taxon>
        <taxon>Woeseia</taxon>
    </lineage>
</organism>
<evidence type="ECO:0000259" key="2">
    <source>
        <dbReference type="Pfam" id="PF01035"/>
    </source>
</evidence>
<dbReference type="OrthoDB" id="9132167at2"/>
<dbReference type="AlphaFoldDB" id="A0A193LIT5"/>
<dbReference type="GO" id="GO:0003824">
    <property type="term" value="F:catalytic activity"/>
    <property type="evidence" value="ECO:0007669"/>
    <property type="project" value="InterPro"/>
</dbReference>
<evidence type="ECO:0000313" key="4">
    <source>
        <dbReference type="Proteomes" id="UP000092695"/>
    </source>
</evidence>
<dbReference type="KEGG" id="woc:BA177_14910"/>